<name>A0A9J7L5E2_BRAFL</name>
<reference evidence="3" key="2">
    <citation type="journal article" date="2020" name="Nat. Ecol. Evol.">
        <title>Deeply conserved synteny resolves early events in vertebrate evolution.</title>
        <authorList>
            <person name="Simakov O."/>
            <person name="Marletaz F."/>
            <person name="Yue J.X."/>
            <person name="O'Connell B."/>
            <person name="Jenkins J."/>
            <person name="Brandt A."/>
            <person name="Calef R."/>
            <person name="Tung C.H."/>
            <person name="Huang T.K."/>
            <person name="Schmutz J."/>
            <person name="Satoh N."/>
            <person name="Yu J.K."/>
            <person name="Putnam N.H."/>
            <person name="Green R.E."/>
            <person name="Rokhsar D.S."/>
        </authorList>
    </citation>
    <scope>NUCLEOTIDE SEQUENCE [LARGE SCALE GENOMIC DNA]</scope>
    <source>
        <strain evidence="3">S238N-H82</strain>
    </source>
</reference>
<protein>
    <submittedName>
        <fullName evidence="4">Trichohyalin-like</fullName>
    </submittedName>
</protein>
<dbReference type="SUPFAM" id="SSF47473">
    <property type="entry name" value="EF-hand"/>
    <property type="match status" value="1"/>
</dbReference>
<feature type="compositionally biased region" description="Basic and acidic residues" evidence="2">
    <location>
        <begin position="1883"/>
        <end position="1900"/>
    </location>
</feature>
<feature type="region of interest" description="Disordered" evidence="2">
    <location>
        <begin position="2098"/>
        <end position="2140"/>
    </location>
</feature>
<feature type="region of interest" description="Disordered" evidence="2">
    <location>
        <begin position="2217"/>
        <end position="2277"/>
    </location>
</feature>
<evidence type="ECO:0000313" key="4">
    <source>
        <dbReference type="RefSeq" id="XP_035676278.1"/>
    </source>
</evidence>
<feature type="region of interest" description="Disordered" evidence="2">
    <location>
        <begin position="2440"/>
        <end position="2516"/>
    </location>
</feature>
<organism evidence="3 4">
    <name type="scientific">Branchiostoma floridae</name>
    <name type="common">Florida lancelet</name>
    <name type="synonym">Amphioxus</name>
    <dbReference type="NCBI Taxonomy" id="7739"/>
    <lineage>
        <taxon>Eukaryota</taxon>
        <taxon>Metazoa</taxon>
        <taxon>Chordata</taxon>
        <taxon>Cephalochordata</taxon>
        <taxon>Leptocardii</taxon>
        <taxon>Amphioxiformes</taxon>
        <taxon>Branchiostomatidae</taxon>
        <taxon>Branchiostoma</taxon>
    </lineage>
</organism>
<dbReference type="RefSeq" id="XP_035676278.1">
    <property type="nucleotide sequence ID" value="XM_035820385.1"/>
</dbReference>
<dbReference type="GeneID" id="118415658"/>
<feature type="region of interest" description="Disordered" evidence="2">
    <location>
        <begin position="1501"/>
        <end position="1520"/>
    </location>
</feature>
<dbReference type="OrthoDB" id="10072101at2759"/>
<feature type="region of interest" description="Disordered" evidence="2">
    <location>
        <begin position="1423"/>
        <end position="1472"/>
    </location>
</feature>
<proteinExistence type="predicted"/>
<feature type="compositionally biased region" description="Basic and acidic residues" evidence="2">
    <location>
        <begin position="2113"/>
        <end position="2129"/>
    </location>
</feature>
<evidence type="ECO:0000256" key="2">
    <source>
        <dbReference type="SAM" id="MobiDB-lite"/>
    </source>
</evidence>
<evidence type="ECO:0000256" key="1">
    <source>
        <dbReference type="SAM" id="Coils"/>
    </source>
</evidence>
<feature type="region of interest" description="Disordered" evidence="2">
    <location>
        <begin position="1757"/>
        <end position="1779"/>
    </location>
</feature>
<keyword evidence="3" id="KW-1185">Reference proteome</keyword>
<evidence type="ECO:0000313" key="3">
    <source>
        <dbReference type="Proteomes" id="UP000001554"/>
    </source>
</evidence>
<dbReference type="KEGG" id="bfo:118415658"/>
<feature type="compositionally biased region" description="Polar residues" evidence="2">
    <location>
        <begin position="1502"/>
        <end position="1518"/>
    </location>
</feature>
<dbReference type="Proteomes" id="UP000001554">
    <property type="component" value="Chromosome 5"/>
</dbReference>
<gene>
    <name evidence="4" type="primary">LOC118415658</name>
</gene>
<feature type="compositionally biased region" description="Basic and acidic residues" evidence="2">
    <location>
        <begin position="2476"/>
        <end position="2498"/>
    </location>
</feature>
<feature type="compositionally biased region" description="Basic and acidic residues" evidence="2">
    <location>
        <begin position="1427"/>
        <end position="1463"/>
    </location>
</feature>
<reference evidence="4" key="1">
    <citation type="journal article" date="2016" name="Genome Biol. Evol.">
        <title>Conserved non-coding elements in the most distant genera of cephalochordates: the Goldilocks principle.</title>
        <authorList>
            <person name="Yue J.X."/>
            <person name="Kozmikova I."/>
            <person name="Ono H."/>
            <person name="Nossa C.W."/>
            <person name="Kozmik Z."/>
            <person name="Putnam N.H."/>
            <person name="Yu J.K."/>
            <person name="Holland L.Z."/>
        </authorList>
    </citation>
    <scope>NUCLEOTIDE SEQUENCE</scope>
</reference>
<feature type="compositionally biased region" description="Acidic residues" evidence="2">
    <location>
        <begin position="1330"/>
        <end position="1350"/>
    </location>
</feature>
<feature type="compositionally biased region" description="Basic and acidic residues" evidence="2">
    <location>
        <begin position="2225"/>
        <end position="2259"/>
    </location>
</feature>
<feature type="region of interest" description="Disordered" evidence="2">
    <location>
        <begin position="1327"/>
        <end position="1354"/>
    </location>
</feature>
<keyword evidence="1" id="KW-0175">Coiled coil</keyword>
<feature type="coiled-coil region" evidence="1">
    <location>
        <begin position="1965"/>
        <end position="1992"/>
    </location>
</feature>
<accession>A0A9J7L5E2</accession>
<dbReference type="InterPro" id="IPR011992">
    <property type="entry name" value="EF-hand-dom_pair"/>
</dbReference>
<sequence>MPEVDFDAVFDALDLSRQGYLLPDQLQEFYLALYYEQVDIRHAQAAVSQICGTTAQGRCSKKHFVDVLMELDRRKCLEEKVYWDFQALDRDGSHRLRPNDALLLFRATHGEKFSFRMWNEFVASRVDPEDDVCFDEMKMWLCMLPEEGDPCGEEEAQKEEEELVNKRTQMDWEEREELLKLQEDDHTLAAEARQQHQYQAEFKYHGRRKLNRWNKGGVEAVIFDDGTDWGEDMERRARDRVGVTELLTALDEKYRLLRERLLEEMVKVNIGEFQTESEGNWLSLSESERQEHVLQIQLKADQLFQSKQLDQAPTLPGGGQPRDQNLWALMGEIYDDQKKRQEDQMEQTKRFMEEGRSDEEIYQILENNYRDFISGSTTTGDLLSDLQQRYELEKSTLLGKLQADGNLVLGVSERILALVYLMRQHRCARDEGNFDTALLATGIAERFQTYRAQRYDSDRSRQEQLAAERLRQRKGRRQAQVPEEDHVKSGKGLGVVDLQLAVGREVTRKQAAEREVLIQLVQGREAAHAIKTARKMSREQREERLKELRRKRNQWRALHLSLSYLLYVWISNMISQEAAGLYWESRRDTLGGRSVQDSVVSASVLADVQQKQDMEWTNTLLGMQGKSAKELNHQRKQEQRSCREEWLDQLSAVVLGTFELSDQEKVLYTAVEEKYDALREKLFVVSILTNTSLPEEERQHELARMKAKEQNLRREANTEDMAELLGQHFKTPPGIMKLMGELRLSFEKRVFRHLKDTGKTAADLEDNFDIEEPTYPETSANPLAELHERFEEEMELILTLLHDSQDSHDAIYQSELVWQRRERHRVEKEGMFIPAALIVGLAERIRAWTSGRSVADKARYQSVAEERMNHFAYEKNNLQEELNADDRRDPNEGDIVGWQQVVLRALDNKHLAERHLLLGLLGDETSEELREVAREMDSDERRKRLVEVKMKKRKFDLESEASRDENFSILEEAAAIKSVSRKFRLENQHPSREITHRYITTTLLADLHEEQDLEAQAVFTTLSSKSEAELRRLREQQTKLRQWNAGDNVLIILTRFEDSGGSDLMRILQRKHEKERAFLSKLLQDHSRQDLWDAATVMSSVQKQERLLELTTALRTAERGKGGTGEYKKVLQEAAIVKLHSRKSSLEKEKGVSVSDDDVVVSVLKDLYHEQDKDQKNVIEQSAVMGEPTLAGVQKQCLELLKQGRSENVSVVVLAPEVTKEAGQDELIDALEGKYDALRDKLIAEALAKQMGEAEWALLSEQERQARLIKMKLEQRKLRQEGRQEEADAILAQLLKDQQNLESLMGDTKAEQERKLKERLARRRRRLEEGMSEEEAEQLEQEEIRQEEEEEKRKQLSANILADLEKRYEEEKEALLASLKTADAQVDSERKRQAELTRLRLEQRRARQEDNFEAAAIVMGLAQSSEAAKEKERARQEQLARERLEERRRRRKEGQGRGEHTEEAVPVPEDEEDALAWQEAVVREMEKKHAEEREKLVELLQTEGSSGSSGRQKAQAVTEQDRQDRLFELGEIRRDWREQSSAELSETQDEQEEIFEESTALRVECCLVALQSAEEGKTLSDDDIHVSLLADLQQHQDKESHYLLQDLASKTVATLKQLKTVQYRARADRWYDNVAAVLLTGGRPKSPEEGGSEGELVKALEDKYDALRDKLIMQALIDTMGEAEWAALSEKERQARLVKMKLQERRLRQQGKFDEAAALLGEGIKNQEELARLLGEARADQKKQLEERLARRRQLKAEREAQGLATDDATLDEIQEEEEKRNLPKNILAELQNNFDAEKEALLASLRGQDERFDSERKRQLELARLRREQKRLNQEDKFDSAAIVFSIARRNEAAKEANVEKDRERQKQLAQERLAARKKKKQEQADLTNREALEERLRQEEEDQRLEEEEEKTKIAEEGAVGLQVAVLTELEKKHSAERDVLMQLVQAAEGNQAGRAEVNKMADEELTSNLESLRHQRQAWRQRVAEGEEVTDVSERAKVQSEQNHFLGQAVLIAMEGKSRELTPQSEGKTPEEITGEASVLLLAELQQKQEAEGNALNSVLSGSLEEDMLKSLKDDQRRARREGWLDNLAAVVLGQASDAQDRPGTTDSTSSREEKAISGQEEKQMQELDDELEQQKQELIKKGQLGEDIDVDAAMAELEKQYKAKKEALTSDMARQRAQLKERLAARKAKRENQMYEEDMAAAMIQRASQQAAHLSQMAAADKAKHGDKLQERLEARREARRLAAEAKKKEEEEQKRKKSEKGAMPPGFSMQREKTVINVDLSKEKQNEILESLRSDKEKAERKLIREKERASIQVQHKLEQRRKTRVSAAQEVFTLGERQKTILEKTQHEDRQRQLTMVKERLDKVKYERTMTIKARQRASQAKFEEMLNPQDVQQLSRDEKMNRAAEEMMRKFRTDEADVKLGVKSVTSSENLLRVSSVDSDSDTVAFALDDSADSDSVNSGAEEGGTAGEQERPKTRGRMTDEEKRKLMKERFQKKKGRKRTQEGTTEEG</sequence>
<feature type="region of interest" description="Disordered" evidence="2">
    <location>
        <begin position="1875"/>
        <end position="1916"/>
    </location>
</feature>
<dbReference type="OMA" id="MGDAEWA"/>
<feature type="compositionally biased region" description="Acidic residues" evidence="2">
    <location>
        <begin position="1901"/>
        <end position="1911"/>
    </location>
</feature>
<feature type="compositionally biased region" description="Low complexity" evidence="2">
    <location>
        <begin position="2441"/>
        <end position="2468"/>
    </location>
</feature>
<reference evidence="4" key="3">
    <citation type="submission" date="2025-08" db="UniProtKB">
        <authorList>
            <consortium name="RefSeq"/>
        </authorList>
    </citation>
    <scope>IDENTIFICATION</scope>
</reference>